<evidence type="ECO:0000256" key="1">
    <source>
        <dbReference type="ARBA" id="ARBA00022630"/>
    </source>
</evidence>
<evidence type="ECO:0000313" key="5">
    <source>
        <dbReference type="EMBL" id="KUK63806.1"/>
    </source>
</evidence>
<comment type="caution">
    <text evidence="5">The sequence shown here is derived from an EMBL/GenBank/DDBJ whole genome shotgun (WGS) entry which is preliminary data.</text>
</comment>
<dbReference type="PATRIC" id="fig|2198.4.peg.125"/>
<accession>A0A117LRQ8</accession>
<dbReference type="PANTHER" id="PTHR23026:SF90">
    <property type="entry name" value="IODOTYROSINE DEIODINASE 1"/>
    <property type="match status" value="1"/>
</dbReference>
<dbReference type="InterPro" id="IPR050627">
    <property type="entry name" value="Nitroreductase/BluB"/>
</dbReference>
<keyword evidence="1" id="KW-0285">Flavoprotein</keyword>
<feature type="domain" description="Nitroreductase" evidence="4">
    <location>
        <begin position="14"/>
        <end position="176"/>
    </location>
</feature>
<sequence>MMTATEPIEIFSVIRERRSVRNYTDRAVPDEALRAIIAAGVQAPTALGLQPWQFVVARDRDLMQRASDYCKPILVEKVGEESRPGTEEFLSALKSPEFNIFYNAPVLVLVLGAREVVSSVLDCTLCAENMMLAAWALGIGSCWIGSAALVQQNPDLLAVLKVPDDQQIVAPLIFGYPAPLLQKPERREPRITWIP</sequence>
<dbReference type="GO" id="GO:0016491">
    <property type="term" value="F:oxidoreductase activity"/>
    <property type="evidence" value="ECO:0007669"/>
    <property type="project" value="UniProtKB-KW"/>
</dbReference>
<evidence type="ECO:0000259" key="4">
    <source>
        <dbReference type="Pfam" id="PF00881"/>
    </source>
</evidence>
<dbReference type="InterPro" id="IPR000415">
    <property type="entry name" value="Nitroreductase-like"/>
</dbReference>
<reference evidence="6" key="1">
    <citation type="journal article" date="2015" name="MBio">
        <title>Genome-Resolved Metagenomic Analysis Reveals Roles for Candidate Phyla and Other Microbial Community Members in Biogeochemical Transformations in Oil Reservoirs.</title>
        <authorList>
            <person name="Hu P."/>
            <person name="Tom L."/>
            <person name="Singh A."/>
            <person name="Thomas B.C."/>
            <person name="Baker B.J."/>
            <person name="Piceno Y.M."/>
            <person name="Andersen G.L."/>
            <person name="Banfield J.F."/>
        </authorList>
    </citation>
    <scope>NUCLEOTIDE SEQUENCE [LARGE SCALE GENOMIC DNA]</scope>
</reference>
<protein>
    <submittedName>
        <fullName evidence="5">Nitroreductase</fullName>
    </submittedName>
</protein>
<dbReference type="InterPro" id="IPR029479">
    <property type="entry name" value="Nitroreductase"/>
</dbReference>
<name>A0A117LRQ8_9EURY</name>
<dbReference type="PANTHER" id="PTHR23026">
    <property type="entry name" value="NADPH NITROREDUCTASE"/>
    <property type="match status" value="1"/>
</dbReference>
<dbReference type="SUPFAM" id="SSF55469">
    <property type="entry name" value="FMN-dependent nitroreductase-like"/>
    <property type="match status" value="1"/>
</dbReference>
<proteinExistence type="predicted"/>
<evidence type="ECO:0000313" key="6">
    <source>
        <dbReference type="Proteomes" id="UP000054323"/>
    </source>
</evidence>
<dbReference type="CDD" id="cd02136">
    <property type="entry name" value="PnbA_NfnB-like"/>
    <property type="match status" value="1"/>
</dbReference>
<dbReference type="EMBL" id="LGGD01000005">
    <property type="protein sequence ID" value="KUK63806.1"/>
    <property type="molecule type" value="Genomic_DNA"/>
</dbReference>
<evidence type="ECO:0000256" key="2">
    <source>
        <dbReference type="ARBA" id="ARBA00022643"/>
    </source>
</evidence>
<dbReference type="Proteomes" id="UP000054323">
    <property type="component" value="Unassembled WGS sequence"/>
</dbReference>
<dbReference type="Gene3D" id="3.40.109.10">
    <property type="entry name" value="NADH Oxidase"/>
    <property type="match status" value="1"/>
</dbReference>
<keyword evidence="3" id="KW-0560">Oxidoreductase</keyword>
<dbReference type="Pfam" id="PF00881">
    <property type="entry name" value="Nitroreductase"/>
    <property type="match status" value="1"/>
</dbReference>
<keyword evidence="2" id="KW-0288">FMN</keyword>
<gene>
    <name evidence="5" type="ORF">XD82_0097</name>
</gene>
<evidence type="ECO:0000256" key="3">
    <source>
        <dbReference type="ARBA" id="ARBA00023002"/>
    </source>
</evidence>
<organism evidence="5 6">
    <name type="scientific">Methanoculleus marisnigri</name>
    <dbReference type="NCBI Taxonomy" id="2198"/>
    <lineage>
        <taxon>Archaea</taxon>
        <taxon>Methanobacteriati</taxon>
        <taxon>Methanobacteriota</taxon>
        <taxon>Stenosarchaea group</taxon>
        <taxon>Methanomicrobia</taxon>
        <taxon>Methanomicrobiales</taxon>
        <taxon>Methanomicrobiaceae</taxon>
        <taxon>Methanoculleus</taxon>
    </lineage>
</organism>
<dbReference type="AlphaFoldDB" id="A0A117LRQ8"/>